<accession>A0A3B1CQI9</accession>
<evidence type="ECO:0000313" key="1">
    <source>
        <dbReference type="EMBL" id="VAX32379.1"/>
    </source>
</evidence>
<proteinExistence type="predicted"/>
<gene>
    <name evidence="1" type="ORF">MNBD_NITROSPIRAE03-132</name>
</gene>
<protein>
    <submittedName>
        <fullName evidence="1">Uncharacterized protein</fullName>
    </submittedName>
</protein>
<sequence>MEFTITGIIREKESKRPVPGLLVRAFDKDMFYSDLLGDAITASDGTFSLGYEGKDFQELFEKRPDIYLDIFGSATAKDPGRVGDKTIYTTRKHIRFNAGRREFFLIEIPRDELGEDAPGTMIVPTPEPGKWKELIDDYIKTHPVDFHYNPDKGFMAPRLECTSNFGPEIRDINIGDSATVTVRVTNRGNGISFASYVEIYEGPGGYTHPRKDYKLCDCRIITINPGQTVDVKLNWNRMLAHGRIVGVCFDPFLDPRGFDLFEQYNDHITSVHY</sequence>
<dbReference type="Gene3D" id="2.60.40.10">
    <property type="entry name" value="Immunoglobulins"/>
    <property type="match status" value="1"/>
</dbReference>
<organism evidence="1">
    <name type="scientific">hydrothermal vent metagenome</name>
    <dbReference type="NCBI Taxonomy" id="652676"/>
    <lineage>
        <taxon>unclassified sequences</taxon>
        <taxon>metagenomes</taxon>
        <taxon>ecological metagenomes</taxon>
    </lineage>
</organism>
<dbReference type="EMBL" id="UOGI01000138">
    <property type="protein sequence ID" value="VAX32379.1"/>
    <property type="molecule type" value="Genomic_DNA"/>
</dbReference>
<dbReference type="InterPro" id="IPR013783">
    <property type="entry name" value="Ig-like_fold"/>
</dbReference>
<dbReference type="AlphaFoldDB" id="A0A3B1CQI9"/>
<name>A0A3B1CQI9_9ZZZZ</name>
<reference evidence="1" key="1">
    <citation type="submission" date="2018-06" db="EMBL/GenBank/DDBJ databases">
        <authorList>
            <person name="Zhirakovskaya E."/>
        </authorList>
    </citation>
    <scope>NUCLEOTIDE SEQUENCE</scope>
</reference>